<dbReference type="PRINTS" id="PR01727">
    <property type="entry name" value="DNABINDINGHU"/>
</dbReference>
<dbReference type="GO" id="GO:0003677">
    <property type="term" value="F:DNA binding"/>
    <property type="evidence" value="ECO:0007669"/>
    <property type="project" value="UniProtKB-KW"/>
</dbReference>
<dbReference type="AlphaFoldDB" id="Q6ANC3"/>
<dbReference type="GO" id="GO:0006310">
    <property type="term" value="P:DNA recombination"/>
    <property type="evidence" value="ECO:0007669"/>
    <property type="project" value="UniProtKB-KW"/>
</dbReference>
<keyword evidence="3" id="KW-0810">Translation regulation</keyword>
<evidence type="ECO:0000256" key="3">
    <source>
        <dbReference type="ARBA" id="ARBA00022845"/>
    </source>
</evidence>
<dbReference type="SUPFAM" id="SSF47729">
    <property type="entry name" value="IHF-like DNA-binding proteins"/>
    <property type="match status" value="1"/>
</dbReference>
<evidence type="ECO:0000256" key="5">
    <source>
        <dbReference type="ARBA" id="ARBA00023125"/>
    </source>
</evidence>
<dbReference type="PANTHER" id="PTHR33175">
    <property type="entry name" value="DNA-BINDING PROTEIN HU"/>
    <property type="match status" value="1"/>
</dbReference>
<dbReference type="GO" id="GO:0006417">
    <property type="term" value="P:regulation of translation"/>
    <property type="evidence" value="ECO:0007669"/>
    <property type="project" value="UniProtKB-KW"/>
</dbReference>
<name>Q6ANC3_DESPS</name>
<proteinExistence type="inferred from homology"/>
<dbReference type="Proteomes" id="UP000000602">
    <property type="component" value="Chromosome"/>
</dbReference>
<dbReference type="PANTHER" id="PTHR33175:SF2">
    <property type="entry name" value="INTEGRATION HOST FACTOR SUBUNIT ALPHA"/>
    <property type="match status" value="1"/>
</dbReference>
<accession>Q6ANC3</accession>
<comment type="similarity">
    <text evidence="1 8">Belongs to the bacterial histone-like protein family.</text>
</comment>
<dbReference type="Pfam" id="PF00216">
    <property type="entry name" value="Bac_DNA_binding"/>
    <property type="match status" value="1"/>
</dbReference>
<dbReference type="InterPro" id="IPR005684">
    <property type="entry name" value="IHF_alpha"/>
</dbReference>
<evidence type="ECO:0000256" key="4">
    <source>
        <dbReference type="ARBA" id="ARBA00023015"/>
    </source>
</evidence>
<reference evidence="10" key="1">
    <citation type="journal article" date="2004" name="Environ. Microbiol.">
        <title>The genome of Desulfotalea psychrophila, a sulfate-reducing bacterium from permanently cold Arctic sediments.</title>
        <authorList>
            <person name="Rabus R."/>
            <person name="Ruepp A."/>
            <person name="Frickey T."/>
            <person name="Rattei T."/>
            <person name="Fartmann B."/>
            <person name="Stark M."/>
            <person name="Bauer M."/>
            <person name="Zibat A."/>
            <person name="Lombardot T."/>
            <person name="Becker I."/>
            <person name="Amann J."/>
            <person name="Gellner K."/>
            <person name="Teeling H."/>
            <person name="Leuschner W.D."/>
            <person name="Gloeckner F.-O."/>
            <person name="Lupas A.N."/>
            <person name="Amann R."/>
            <person name="Klenk H.-P."/>
        </authorList>
    </citation>
    <scope>NUCLEOTIDE SEQUENCE [LARGE SCALE GENOMIC DNA]</scope>
    <source>
        <strain evidence="10">DSM 12343 / LSv54</strain>
    </source>
</reference>
<protein>
    <recommendedName>
        <fullName evidence="2">Integration host factor subunit alpha</fullName>
    </recommendedName>
</protein>
<evidence type="ECO:0000256" key="2">
    <source>
        <dbReference type="ARBA" id="ARBA00018329"/>
    </source>
</evidence>
<dbReference type="Gene3D" id="4.10.520.10">
    <property type="entry name" value="IHF-like DNA-binding proteins"/>
    <property type="match status" value="1"/>
</dbReference>
<dbReference type="STRING" id="177439.DP1422"/>
<sequence>MEGVSEMHDQTNLTRKEIAEELTGQLGYSQNICSEIVDSFLGKMKDALIEGESIKLVHFGTFTVRDKAPRTGRNPRTGEPITITKRQAVSFRPSKKLREQVNE</sequence>
<keyword evidence="10" id="KW-1185">Reference proteome</keyword>
<dbReference type="InterPro" id="IPR000119">
    <property type="entry name" value="Hist_DNA-bd"/>
</dbReference>
<evidence type="ECO:0000256" key="8">
    <source>
        <dbReference type="RuleBase" id="RU003939"/>
    </source>
</evidence>
<evidence type="ECO:0000256" key="7">
    <source>
        <dbReference type="ARBA" id="ARBA00023172"/>
    </source>
</evidence>
<keyword evidence="6" id="KW-0804">Transcription</keyword>
<organism evidence="9 10">
    <name type="scientific">Desulfotalea psychrophila (strain LSv54 / DSM 12343)</name>
    <dbReference type="NCBI Taxonomy" id="177439"/>
    <lineage>
        <taxon>Bacteria</taxon>
        <taxon>Pseudomonadati</taxon>
        <taxon>Thermodesulfobacteriota</taxon>
        <taxon>Desulfobulbia</taxon>
        <taxon>Desulfobulbales</taxon>
        <taxon>Desulfocapsaceae</taxon>
        <taxon>Desulfotalea</taxon>
    </lineage>
</organism>
<keyword evidence="5" id="KW-0238">DNA-binding</keyword>
<evidence type="ECO:0000313" key="10">
    <source>
        <dbReference type="Proteomes" id="UP000000602"/>
    </source>
</evidence>
<keyword evidence="7" id="KW-0233">DNA recombination</keyword>
<dbReference type="GO" id="GO:0009893">
    <property type="term" value="P:positive regulation of metabolic process"/>
    <property type="evidence" value="ECO:0007669"/>
    <property type="project" value="UniProtKB-ARBA"/>
</dbReference>
<dbReference type="CDD" id="cd13835">
    <property type="entry name" value="IHF_A"/>
    <property type="match status" value="1"/>
</dbReference>
<dbReference type="SMART" id="SM00411">
    <property type="entry name" value="BHL"/>
    <property type="match status" value="1"/>
</dbReference>
<evidence type="ECO:0000256" key="1">
    <source>
        <dbReference type="ARBA" id="ARBA00010529"/>
    </source>
</evidence>
<keyword evidence="4" id="KW-0805">Transcription regulation</keyword>
<dbReference type="EMBL" id="CR522870">
    <property type="protein sequence ID" value="CAG36151.1"/>
    <property type="molecule type" value="Genomic_DNA"/>
</dbReference>
<dbReference type="GO" id="GO:0030527">
    <property type="term" value="F:structural constituent of chromatin"/>
    <property type="evidence" value="ECO:0007669"/>
    <property type="project" value="InterPro"/>
</dbReference>
<evidence type="ECO:0000313" key="9">
    <source>
        <dbReference type="EMBL" id="CAG36151.1"/>
    </source>
</evidence>
<dbReference type="KEGG" id="dps:DP1422"/>
<dbReference type="HOGENOM" id="CLU_105066_1_3_7"/>
<dbReference type="eggNOG" id="COG0776">
    <property type="taxonomic scope" value="Bacteria"/>
</dbReference>
<evidence type="ECO:0000256" key="6">
    <source>
        <dbReference type="ARBA" id="ARBA00023163"/>
    </source>
</evidence>
<gene>
    <name evidence="9" type="ordered locus">DP1422</name>
</gene>
<dbReference type="InterPro" id="IPR010992">
    <property type="entry name" value="IHF-like_DNA-bd_dom_sf"/>
</dbReference>
<dbReference type="GO" id="GO:0006355">
    <property type="term" value="P:regulation of DNA-templated transcription"/>
    <property type="evidence" value="ECO:0007669"/>
    <property type="project" value="InterPro"/>
</dbReference>
<dbReference type="GO" id="GO:0005829">
    <property type="term" value="C:cytosol"/>
    <property type="evidence" value="ECO:0007669"/>
    <property type="project" value="TreeGrafter"/>
</dbReference>